<feature type="domain" description="PAS" evidence="7">
    <location>
        <begin position="401"/>
        <end position="471"/>
    </location>
</feature>
<dbReference type="InterPro" id="IPR029016">
    <property type="entry name" value="GAF-like_dom_sf"/>
</dbReference>
<dbReference type="Pfam" id="PF13565">
    <property type="entry name" value="HTH_32"/>
    <property type="match status" value="1"/>
</dbReference>
<dbReference type="InterPro" id="IPR013656">
    <property type="entry name" value="PAS_4"/>
</dbReference>
<feature type="domain" description="PAC" evidence="8">
    <location>
        <begin position="200"/>
        <end position="252"/>
    </location>
</feature>
<dbReference type="InterPro" id="IPR012337">
    <property type="entry name" value="RNaseH-like_sf"/>
</dbReference>
<dbReference type="InterPro" id="IPR000014">
    <property type="entry name" value="PAS"/>
</dbReference>
<sequence length="817" mass="94621">MKEIIIIEDSKLHQKKIKNIISELEYKASKVFAYGEDAVDYIINKGNHPDLIIIDIILKGEVDGYQVAKKITSETNIPFIFLTAHLDQIEDFEASVYLNKPFNKEELKNNIELALYKNQMQKKILKNNEERNMILDTIETQVWYLKDPVTYERVNQAHADFLGFEKEAVENKNLKDFLSRKAAQTCNLGNQRVFKQKKKIRTEEWLKNYKGEERLLSITKNPKLDDQGEVEYVVCSAEDITEKKERESVIKELHKIAVDFKELQDEKSISKRTVELAEKLLDFNLCNFILLKEQEFISTASSNNFKEERISISEKSIAAKTYHQGESLIIDDLQNSSEAAATKEIYKSAISIPIVDFGVFQAAAAKKSAFDEGDLELAEILISHVTAALERVYSQQKINEQNDFLSTILEVQSGLVILLDPEGKIVRFNKACERLTGYKEEEVKGKTVWELFLDKNKEKVKSVFTQLKNKDYPNKSENYWLTKTGEKRQISWANNVILDDKGEIKYIVGTGIDISDRIEQEEKLKEQKAYFEQLFNNSPEAIVLLDNKHRVLKANKKFEVLFGFKESEIINRNIDNLILPEEYLEKVAAKKHNVPYYGVREYSPKTISMWVRAYRKGGFEGLKPKPRNDRGKSRVLTPELKEVILEAREEHPDRSVSLLYDQLITEKKMLPSQASYSTVYRFLKKKNLLVNSPRKEENRRRFAYDQVNMLWQGDEMYGPYLNLDGKKVKTFLFAFIDDCSRVITYAKFLTTEKFSAVQQVFSEAILRRGIPKLLYVDNGKVYRSDNLHFACASLGITLIHTKPYSPADKGYAKYMIM</sequence>
<dbReference type="Proteomes" id="UP000294697">
    <property type="component" value="Unassembled WGS sequence"/>
</dbReference>
<name>A0A4R7YL27_9FIRM</name>
<evidence type="ECO:0000259" key="7">
    <source>
        <dbReference type="PROSITE" id="PS50112"/>
    </source>
</evidence>
<dbReference type="RefSeq" id="WP_111573505.1">
    <property type="nucleotide sequence ID" value="NZ_QLME01000041.1"/>
</dbReference>
<dbReference type="GO" id="GO:0016301">
    <property type="term" value="F:kinase activity"/>
    <property type="evidence" value="ECO:0007669"/>
    <property type="project" value="UniProtKB-KW"/>
</dbReference>
<dbReference type="Gene3D" id="3.30.420.10">
    <property type="entry name" value="Ribonuclease H-like superfamily/Ribonuclease H"/>
    <property type="match status" value="1"/>
</dbReference>
<evidence type="ECO:0000256" key="5">
    <source>
        <dbReference type="PROSITE-ProRule" id="PRU00169"/>
    </source>
</evidence>
<dbReference type="Pfam" id="PF00665">
    <property type="entry name" value="rve"/>
    <property type="match status" value="1"/>
</dbReference>
<evidence type="ECO:0000256" key="1">
    <source>
        <dbReference type="ARBA" id="ARBA00018672"/>
    </source>
</evidence>
<dbReference type="SMART" id="SM00448">
    <property type="entry name" value="REC"/>
    <property type="match status" value="1"/>
</dbReference>
<dbReference type="InterPro" id="IPR035965">
    <property type="entry name" value="PAS-like_dom_sf"/>
</dbReference>
<dbReference type="InterPro" id="IPR011006">
    <property type="entry name" value="CheY-like_superfamily"/>
</dbReference>
<feature type="domain" description="Integrase catalytic" evidence="9">
    <location>
        <begin position="689"/>
        <end position="817"/>
    </location>
</feature>
<dbReference type="Pfam" id="PF00989">
    <property type="entry name" value="PAS"/>
    <property type="match status" value="1"/>
</dbReference>
<dbReference type="InterPro" id="IPR001584">
    <property type="entry name" value="Integrase_cat-core"/>
</dbReference>
<dbReference type="Gene3D" id="3.30.450.20">
    <property type="entry name" value="PAS domain"/>
    <property type="match status" value="3"/>
</dbReference>
<comment type="caution">
    <text evidence="10">The sequence shown here is derived from an EMBL/GenBank/DDBJ whole genome shotgun (WGS) entry which is preliminary data.</text>
</comment>
<dbReference type="SUPFAM" id="SSF53098">
    <property type="entry name" value="Ribonuclease H-like"/>
    <property type="match status" value="1"/>
</dbReference>
<dbReference type="PANTHER" id="PTHR44757:SF2">
    <property type="entry name" value="BIOFILM ARCHITECTURE MAINTENANCE PROTEIN MBAA"/>
    <property type="match status" value="1"/>
</dbReference>
<dbReference type="GO" id="GO:0003676">
    <property type="term" value="F:nucleic acid binding"/>
    <property type="evidence" value="ECO:0007669"/>
    <property type="project" value="InterPro"/>
</dbReference>
<feature type="domain" description="PAC" evidence="8">
    <location>
        <begin position="474"/>
        <end position="526"/>
    </location>
</feature>
<dbReference type="InterPro" id="IPR009057">
    <property type="entry name" value="Homeodomain-like_sf"/>
</dbReference>
<dbReference type="EMBL" id="SODA01000046">
    <property type="protein sequence ID" value="TDV97355.1"/>
    <property type="molecule type" value="Genomic_DNA"/>
</dbReference>
<evidence type="ECO:0000259" key="6">
    <source>
        <dbReference type="PROSITE" id="PS50110"/>
    </source>
</evidence>
<keyword evidence="5" id="KW-0597">Phosphoprotein</keyword>
<dbReference type="PROSITE" id="PS50994">
    <property type="entry name" value="INTEGRASE"/>
    <property type="match status" value="1"/>
</dbReference>
<dbReference type="SUPFAM" id="SSF46689">
    <property type="entry name" value="Homeodomain-like"/>
    <property type="match status" value="1"/>
</dbReference>
<dbReference type="InterPro" id="IPR052155">
    <property type="entry name" value="Biofilm_reg_signaling"/>
</dbReference>
<evidence type="ECO:0000259" key="8">
    <source>
        <dbReference type="PROSITE" id="PS50113"/>
    </source>
</evidence>
<dbReference type="InterPro" id="IPR001789">
    <property type="entry name" value="Sig_transdc_resp-reg_receiver"/>
</dbReference>
<evidence type="ECO:0000256" key="3">
    <source>
        <dbReference type="ARBA" id="ARBA00022777"/>
    </source>
</evidence>
<dbReference type="SUPFAM" id="SSF55781">
    <property type="entry name" value="GAF domain-like"/>
    <property type="match status" value="1"/>
</dbReference>
<dbReference type="Pfam" id="PF00072">
    <property type="entry name" value="Response_reg"/>
    <property type="match status" value="1"/>
</dbReference>
<evidence type="ECO:0000256" key="4">
    <source>
        <dbReference type="ARBA" id="ARBA00024867"/>
    </source>
</evidence>
<reference evidence="10 11" key="1">
    <citation type="submission" date="2019-03" db="EMBL/GenBank/DDBJ databases">
        <title>Subsurface microbial communities from deep shales in Ohio and West Virginia, USA.</title>
        <authorList>
            <person name="Wrighton K."/>
        </authorList>
    </citation>
    <scope>NUCLEOTIDE SEQUENCE [LARGE SCALE GENOMIC DNA]</scope>
    <source>
        <strain evidence="10 11">MSL9.2</strain>
    </source>
</reference>
<dbReference type="InterPro" id="IPR003018">
    <property type="entry name" value="GAF"/>
</dbReference>
<comment type="function">
    <text evidence="4">May play the central regulatory role in sporulation. It may be an element of the effector pathway responsible for the activation of sporulation genes in response to nutritional stress. Spo0A may act in concert with spo0H (a sigma factor) to control the expression of some genes that are critical to the sporulation process.</text>
</comment>
<feature type="domain" description="Response regulatory" evidence="6">
    <location>
        <begin position="3"/>
        <end position="115"/>
    </location>
</feature>
<dbReference type="NCBIfam" id="TIGR00229">
    <property type="entry name" value="sensory_box"/>
    <property type="match status" value="3"/>
</dbReference>
<dbReference type="SUPFAM" id="SSF52172">
    <property type="entry name" value="CheY-like"/>
    <property type="match status" value="1"/>
</dbReference>
<dbReference type="InterPro" id="IPR001610">
    <property type="entry name" value="PAC"/>
</dbReference>
<dbReference type="PROSITE" id="PS50113">
    <property type="entry name" value="PAC"/>
    <property type="match status" value="2"/>
</dbReference>
<dbReference type="PROSITE" id="PS50110">
    <property type="entry name" value="RESPONSE_REGULATORY"/>
    <property type="match status" value="1"/>
</dbReference>
<dbReference type="InterPro" id="IPR013767">
    <property type="entry name" value="PAS_fold"/>
</dbReference>
<dbReference type="InterPro" id="IPR000700">
    <property type="entry name" value="PAS-assoc_C"/>
</dbReference>
<proteinExistence type="predicted"/>
<dbReference type="SUPFAM" id="SSF55785">
    <property type="entry name" value="PYP-like sensor domain (PAS domain)"/>
    <property type="match status" value="3"/>
</dbReference>
<feature type="modified residue" description="4-aspartylphosphate" evidence="5">
    <location>
        <position position="55"/>
    </location>
</feature>
<keyword evidence="3" id="KW-0418">Kinase</keyword>
<protein>
    <recommendedName>
        <fullName evidence="1">Stage 0 sporulation protein A homolog</fullName>
    </recommendedName>
</protein>
<keyword evidence="2" id="KW-0808">Transferase</keyword>
<dbReference type="Gene3D" id="3.40.50.2300">
    <property type="match status" value="1"/>
</dbReference>
<organism evidence="10 11">
    <name type="scientific">Halanaerobium saccharolyticum</name>
    <dbReference type="NCBI Taxonomy" id="43595"/>
    <lineage>
        <taxon>Bacteria</taxon>
        <taxon>Bacillati</taxon>
        <taxon>Bacillota</taxon>
        <taxon>Clostridia</taxon>
        <taxon>Halanaerobiales</taxon>
        <taxon>Halanaerobiaceae</taxon>
        <taxon>Halanaerobium</taxon>
    </lineage>
</organism>
<dbReference type="CDD" id="cd00130">
    <property type="entry name" value="PAS"/>
    <property type="match status" value="3"/>
</dbReference>
<dbReference type="Pfam" id="PF08448">
    <property type="entry name" value="PAS_4"/>
    <property type="match status" value="1"/>
</dbReference>
<dbReference type="PANTHER" id="PTHR44757">
    <property type="entry name" value="DIGUANYLATE CYCLASE DGCP"/>
    <property type="match status" value="1"/>
</dbReference>
<evidence type="ECO:0000313" key="11">
    <source>
        <dbReference type="Proteomes" id="UP000294697"/>
    </source>
</evidence>
<dbReference type="GO" id="GO:0015074">
    <property type="term" value="P:DNA integration"/>
    <property type="evidence" value="ECO:0007669"/>
    <property type="project" value="InterPro"/>
</dbReference>
<dbReference type="SMART" id="SM00086">
    <property type="entry name" value="PAC"/>
    <property type="match status" value="2"/>
</dbReference>
<dbReference type="Pfam" id="PF13188">
    <property type="entry name" value="PAS_8"/>
    <property type="match status" value="1"/>
</dbReference>
<feature type="domain" description="PAS" evidence="7">
    <location>
        <begin position="527"/>
        <end position="582"/>
    </location>
</feature>
<dbReference type="PROSITE" id="PS50112">
    <property type="entry name" value="PAS"/>
    <property type="match status" value="2"/>
</dbReference>
<dbReference type="SMART" id="SM00091">
    <property type="entry name" value="PAS"/>
    <property type="match status" value="3"/>
</dbReference>
<gene>
    <name evidence="10" type="ORF">C8C77_1469</name>
</gene>
<evidence type="ECO:0000259" key="9">
    <source>
        <dbReference type="PROSITE" id="PS50994"/>
    </source>
</evidence>
<dbReference type="GO" id="GO:0000160">
    <property type="term" value="P:phosphorelay signal transduction system"/>
    <property type="evidence" value="ECO:0007669"/>
    <property type="project" value="InterPro"/>
</dbReference>
<dbReference type="AlphaFoldDB" id="A0A4R7YL27"/>
<dbReference type="Gene3D" id="3.30.450.40">
    <property type="match status" value="1"/>
</dbReference>
<evidence type="ECO:0000256" key="2">
    <source>
        <dbReference type="ARBA" id="ARBA00022679"/>
    </source>
</evidence>
<dbReference type="Pfam" id="PF13185">
    <property type="entry name" value="GAF_2"/>
    <property type="match status" value="1"/>
</dbReference>
<dbReference type="InterPro" id="IPR036397">
    <property type="entry name" value="RNaseH_sf"/>
</dbReference>
<evidence type="ECO:0000313" key="10">
    <source>
        <dbReference type="EMBL" id="TDV97355.1"/>
    </source>
</evidence>
<accession>A0A4R7YL27</accession>